<evidence type="ECO:0000313" key="4">
    <source>
        <dbReference type="Proteomes" id="UP000191987"/>
    </source>
</evidence>
<proteinExistence type="predicted"/>
<sequence length="250" mass="26606">MTDRFEICHAITAKWEGGWSDHPADPGGKTMYGITETRWHEYQNKLKVKRTPVRNVTKAQALAFYRSEFWLACGADKLFPGVDLAVHDGSVNSGVSRGRKWLLASAGSNDHSETVKKICRARLSFMQSLAIWKTFGNGWGRRVADIEARGVAMALAAMGLSPSQVSGKIKTEAAKSAQQASSAKKAATTSATAASAPAAAPVVEPSTVTDATTVWILVAIVAAGALATVIFIAKKRAADARVEAYNEVAA</sequence>
<organism evidence="3 4">
    <name type="scientific">Agrobacterium deltaense Zutra 3/1</name>
    <dbReference type="NCBI Taxonomy" id="1183427"/>
    <lineage>
        <taxon>Bacteria</taxon>
        <taxon>Pseudomonadati</taxon>
        <taxon>Pseudomonadota</taxon>
        <taxon>Alphaproteobacteria</taxon>
        <taxon>Hyphomicrobiales</taxon>
        <taxon>Rhizobiaceae</taxon>
        <taxon>Rhizobium/Agrobacterium group</taxon>
        <taxon>Agrobacterium</taxon>
    </lineage>
</organism>
<accession>A0A1S7PEW4</accession>
<dbReference type="EMBL" id="FBWG01000007">
    <property type="protein sequence ID" value="CUX20386.1"/>
    <property type="molecule type" value="Genomic_DNA"/>
</dbReference>
<evidence type="ECO:0000259" key="2">
    <source>
        <dbReference type="Pfam" id="PF05838"/>
    </source>
</evidence>
<keyword evidence="1" id="KW-0812">Transmembrane</keyword>
<evidence type="ECO:0000256" key="1">
    <source>
        <dbReference type="SAM" id="Phobius"/>
    </source>
</evidence>
<reference evidence="3 4" key="1">
    <citation type="submission" date="2016-01" db="EMBL/GenBank/DDBJ databases">
        <authorList>
            <person name="Oliw E.H."/>
        </authorList>
    </citation>
    <scope>NUCLEOTIDE SEQUENCE [LARGE SCALE GENOMIC DNA]</scope>
    <source>
        <strain evidence="3 4">Zutra 3-1</strain>
    </source>
</reference>
<feature type="transmembrane region" description="Helical" evidence="1">
    <location>
        <begin position="214"/>
        <end position="233"/>
    </location>
</feature>
<dbReference type="Proteomes" id="UP000191987">
    <property type="component" value="Unassembled WGS sequence"/>
</dbReference>
<dbReference type="Pfam" id="PF05838">
    <property type="entry name" value="Glyco_hydro_108"/>
    <property type="match status" value="1"/>
</dbReference>
<dbReference type="CDD" id="cd13926">
    <property type="entry name" value="N-acetylmuramidase_GH108"/>
    <property type="match status" value="1"/>
</dbReference>
<dbReference type="Gene3D" id="1.20.141.10">
    <property type="entry name" value="Chitosanase, subunit A, domain 1"/>
    <property type="match status" value="1"/>
</dbReference>
<evidence type="ECO:0000313" key="3">
    <source>
        <dbReference type="EMBL" id="CUX20386.1"/>
    </source>
</evidence>
<dbReference type="InterPro" id="IPR023346">
    <property type="entry name" value="Lysozyme-like_dom_sf"/>
</dbReference>
<name>A0A1S7PEW4_9HYPH</name>
<gene>
    <name evidence="3" type="ORF">AGR7C_Cc150085</name>
</gene>
<dbReference type="InterPro" id="IPR008565">
    <property type="entry name" value="TtsA-like_GH18_dom"/>
</dbReference>
<protein>
    <submittedName>
        <fullName evidence="3">Secretion activator protein</fullName>
    </submittedName>
</protein>
<keyword evidence="1" id="KW-1133">Transmembrane helix</keyword>
<keyword evidence="1" id="KW-0472">Membrane</keyword>
<feature type="domain" description="TtsA-like Glycoside hydrolase family 108" evidence="2">
    <location>
        <begin position="12"/>
        <end position="94"/>
    </location>
</feature>
<dbReference type="SUPFAM" id="SSF53955">
    <property type="entry name" value="Lysozyme-like"/>
    <property type="match status" value="1"/>
</dbReference>
<dbReference type="AlphaFoldDB" id="A0A1S7PEW4"/>
<dbReference type="RefSeq" id="WP_080817036.1">
    <property type="nucleotide sequence ID" value="NZ_LT009748.1"/>
</dbReference>